<reference evidence="1" key="1">
    <citation type="submission" date="2019-12" db="EMBL/GenBank/DDBJ databases">
        <title>The DNA Methylation Landscape of Giant Viruses.</title>
        <authorList>
            <person name="Jeudy S."/>
            <person name="Rigou S."/>
            <person name="Alempic J.-M."/>
            <person name="Claverie J.-M."/>
            <person name="Abergel C."/>
            <person name="Legendre M."/>
        </authorList>
    </citation>
    <scope>NUCLEOTIDE SEQUENCE</scope>
    <source>
        <strain evidence="1">P4</strain>
    </source>
</reference>
<evidence type="ECO:0000313" key="1">
    <source>
        <dbReference type="EMBL" id="QIN54342.1"/>
    </source>
</evidence>
<gene>
    <name evidence="1" type="primary">ck217</name>
</gene>
<dbReference type="EMBL" id="MN873693">
    <property type="protein sequence ID" value="QIN54342.1"/>
    <property type="molecule type" value="Genomic_DNA"/>
</dbReference>
<organism evidence="1 2">
    <name type="scientific">Cedratvirus kamchatka</name>
    <dbReference type="NCBI Taxonomy" id="2716914"/>
    <lineage>
        <taxon>Viruses</taxon>
        <taxon>Pithoviruses</taxon>
        <taxon>Orthocedratvirinae</taxon>
        <taxon>Alphacedratvirus</taxon>
        <taxon>Alphacedratvirus rossiense</taxon>
    </lineage>
</organism>
<evidence type="ECO:0000313" key="2">
    <source>
        <dbReference type="Proteomes" id="UP001224087"/>
    </source>
</evidence>
<protein>
    <submittedName>
        <fullName evidence="1">Uncharacterized protein</fullName>
    </submittedName>
</protein>
<proteinExistence type="predicted"/>
<accession>A0A6G8MXG7</accession>
<sequence>MQGSWIEKAEREFGVPEAYFNLWPFRGMSEEERYREVASLYRLGPYSSVRLVNGDTVEGVYESFAGLLEALKRNDVPMVDYFWSRLKPYQKEFLREGFVETHANFTAVNHLYALLGYPPLEEIKHNPHEVAEDIMFQGLPVPDNLGDEALFLLAEKGYLPALDRIEKDYGFGKELLEATLSTGDVDYLDRILPHYYTLPQNFSVRDIPLLPFDAERESFPLYDLSGVKAKLDFLSPSLLFDAVRGCNVQIVDFFRSLYQVNVLPGRYLRQLTHFHRRPVDAFCILQRTRLEKVDFRYEDLWKWGDVNLILYILLKKNIQKLPKRIIESNLGNIPLLVTLLQLYPNYVPPNPKTLEDPEMYPLTRAILYQQG</sequence>
<keyword evidence="2" id="KW-1185">Reference proteome</keyword>
<dbReference type="Proteomes" id="UP001224087">
    <property type="component" value="Segment"/>
</dbReference>
<name>A0A6G8MXG7_9VIRU</name>